<feature type="region of interest" description="Disordered" evidence="1">
    <location>
        <begin position="132"/>
        <end position="154"/>
    </location>
</feature>
<name>A0A2P5EUS4_TREOI</name>
<dbReference type="OrthoDB" id="10621727at2759"/>
<dbReference type="EMBL" id="JXTC01000095">
    <property type="protein sequence ID" value="PON89291.1"/>
    <property type="molecule type" value="Genomic_DNA"/>
</dbReference>
<dbReference type="AlphaFoldDB" id="A0A2P5EUS4"/>
<accession>A0A2P5EUS4</accession>
<proteinExistence type="predicted"/>
<evidence type="ECO:0000313" key="3">
    <source>
        <dbReference type="Proteomes" id="UP000237000"/>
    </source>
</evidence>
<sequence>RPRPCLAKTQTRPKPGITPTCLAKNPACALACDLATRRRRSDPSGSTTTSRRTQPFARANAALIHTQDAQIAHPLMYHCSNEASQNQIKSEKEASQSAKPLLHLQRDPEPHHLPYCTEPTTRATLSLRPDLQGASHHCTPARTAPPAISASHRPSAVSRADQVIYVSAS</sequence>
<protein>
    <submittedName>
        <fullName evidence="2">Uncharacterized protein</fullName>
    </submittedName>
</protein>
<comment type="caution">
    <text evidence="2">The sequence shown here is derived from an EMBL/GenBank/DDBJ whole genome shotgun (WGS) entry which is preliminary data.</text>
</comment>
<dbReference type="InParanoid" id="A0A2P5EUS4"/>
<keyword evidence="3" id="KW-1185">Reference proteome</keyword>
<feature type="non-terminal residue" evidence="2">
    <location>
        <position position="1"/>
    </location>
</feature>
<dbReference type="Proteomes" id="UP000237000">
    <property type="component" value="Unassembled WGS sequence"/>
</dbReference>
<reference evidence="3" key="1">
    <citation type="submission" date="2016-06" db="EMBL/GenBank/DDBJ databases">
        <title>Parallel loss of symbiosis genes in relatives of nitrogen-fixing non-legume Parasponia.</title>
        <authorList>
            <person name="Van Velzen R."/>
            <person name="Holmer R."/>
            <person name="Bu F."/>
            <person name="Rutten L."/>
            <person name="Van Zeijl A."/>
            <person name="Liu W."/>
            <person name="Santuari L."/>
            <person name="Cao Q."/>
            <person name="Sharma T."/>
            <person name="Shen D."/>
            <person name="Roswanjaya Y."/>
            <person name="Wardhani T."/>
            <person name="Kalhor M.S."/>
            <person name="Jansen J."/>
            <person name="Van den Hoogen J."/>
            <person name="Gungor B."/>
            <person name="Hartog M."/>
            <person name="Hontelez J."/>
            <person name="Verver J."/>
            <person name="Yang W.-C."/>
            <person name="Schijlen E."/>
            <person name="Repin R."/>
            <person name="Schilthuizen M."/>
            <person name="Schranz E."/>
            <person name="Heidstra R."/>
            <person name="Miyata K."/>
            <person name="Fedorova E."/>
            <person name="Kohlen W."/>
            <person name="Bisseling T."/>
            <person name="Smit S."/>
            <person name="Geurts R."/>
        </authorList>
    </citation>
    <scope>NUCLEOTIDE SEQUENCE [LARGE SCALE GENOMIC DNA]</scope>
    <source>
        <strain evidence="3">cv. RG33-2</strain>
    </source>
</reference>
<gene>
    <name evidence="2" type="ORF">TorRG33x02_148340</name>
</gene>
<evidence type="ECO:0000256" key="1">
    <source>
        <dbReference type="SAM" id="MobiDB-lite"/>
    </source>
</evidence>
<organism evidence="2 3">
    <name type="scientific">Trema orientale</name>
    <name type="common">Charcoal tree</name>
    <name type="synonym">Celtis orientalis</name>
    <dbReference type="NCBI Taxonomy" id="63057"/>
    <lineage>
        <taxon>Eukaryota</taxon>
        <taxon>Viridiplantae</taxon>
        <taxon>Streptophyta</taxon>
        <taxon>Embryophyta</taxon>
        <taxon>Tracheophyta</taxon>
        <taxon>Spermatophyta</taxon>
        <taxon>Magnoliopsida</taxon>
        <taxon>eudicotyledons</taxon>
        <taxon>Gunneridae</taxon>
        <taxon>Pentapetalae</taxon>
        <taxon>rosids</taxon>
        <taxon>fabids</taxon>
        <taxon>Rosales</taxon>
        <taxon>Cannabaceae</taxon>
        <taxon>Trema</taxon>
    </lineage>
</organism>
<evidence type="ECO:0000313" key="2">
    <source>
        <dbReference type="EMBL" id="PON89291.1"/>
    </source>
</evidence>